<keyword evidence="2" id="KW-1185">Reference proteome</keyword>
<evidence type="ECO:0000313" key="3">
    <source>
        <dbReference type="WBParaSite" id="Csp11.Scaffold629.g14634.t1"/>
    </source>
</evidence>
<organism evidence="2 3">
    <name type="scientific">Caenorhabditis tropicalis</name>
    <dbReference type="NCBI Taxonomy" id="1561998"/>
    <lineage>
        <taxon>Eukaryota</taxon>
        <taxon>Metazoa</taxon>
        <taxon>Ecdysozoa</taxon>
        <taxon>Nematoda</taxon>
        <taxon>Chromadorea</taxon>
        <taxon>Rhabditida</taxon>
        <taxon>Rhabditina</taxon>
        <taxon>Rhabditomorpha</taxon>
        <taxon>Rhabditoidea</taxon>
        <taxon>Rhabditidae</taxon>
        <taxon>Peloderinae</taxon>
        <taxon>Caenorhabditis</taxon>
    </lineage>
</organism>
<dbReference type="WBParaSite" id="Csp11.Scaffold629.g14634.t1">
    <property type="protein sequence ID" value="Csp11.Scaffold629.g14634.t1"/>
    <property type="gene ID" value="Csp11.Scaffold629.g14634"/>
</dbReference>
<reference evidence="3" key="1">
    <citation type="submission" date="2016-11" db="UniProtKB">
        <authorList>
            <consortium name="WormBaseParasite"/>
        </authorList>
    </citation>
    <scope>IDENTIFICATION</scope>
</reference>
<dbReference type="Proteomes" id="UP000095282">
    <property type="component" value="Unplaced"/>
</dbReference>
<proteinExistence type="predicted"/>
<name>A0A1I7U422_9PELO</name>
<feature type="region of interest" description="Disordered" evidence="1">
    <location>
        <begin position="356"/>
        <end position="388"/>
    </location>
</feature>
<dbReference type="eggNOG" id="ENOG502TGHF">
    <property type="taxonomic scope" value="Eukaryota"/>
</dbReference>
<evidence type="ECO:0000313" key="2">
    <source>
        <dbReference type="Proteomes" id="UP000095282"/>
    </source>
</evidence>
<protein>
    <submittedName>
        <fullName evidence="3">Movement protein</fullName>
    </submittedName>
</protein>
<evidence type="ECO:0000256" key="1">
    <source>
        <dbReference type="SAM" id="MobiDB-lite"/>
    </source>
</evidence>
<accession>A0A1I7U422</accession>
<sequence length="388" mass="44808">MARVSVSKNIVTRSNGDISEDMDEISFRTLLMQLLGKSKAEIRDNAAKIPNFKTFISSPRFLVEYARMTGNSKRLPGQEYIDKQISDGGFQYGKNKFKFDLIDFVFNNTRHGFGERDFPFDANHGVKAIQDAGECTSSLPLRNIFVLENMNVPVCRFDPVLFTQSWVLTLLRPKFVFRGLIACPEGDYGLIRFMVEIGNSKGTTSKSEISVPFKSGENEKLGKFIPFEIESPDYDFRPNHVFFFICVFYVNRKPMAHRGMRIANCTVQCVLPKLPKSLESIECFETIPHGDYDSPQHYCNYTIDYYDDPQYLKEMKKDFLSVVDNANKIRQADTRRAEKEVEKMFGRKLLDEPMDVDLTIDKRRREDSDDDDDDEPIPKKRHVDHQAN</sequence>
<feature type="compositionally biased region" description="Basic residues" evidence="1">
    <location>
        <begin position="379"/>
        <end position="388"/>
    </location>
</feature>
<dbReference type="AlphaFoldDB" id="A0A1I7U422"/>